<evidence type="ECO:0000313" key="1">
    <source>
        <dbReference type="EMBL" id="EAA24574.1"/>
    </source>
</evidence>
<organism evidence="1 2">
    <name type="scientific">Fusobacterium vincentii ATCC 49256</name>
    <dbReference type="NCBI Taxonomy" id="209882"/>
    <lineage>
        <taxon>Bacteria</taxon>
        <taxon>Fusobacteriati</taxon>
        <taxon>Fusobacteriota</taxon>
        <taxon>Fusobacteriia</taxon>
        <taxon>Fusobacteriales</taxon>
        <taxon>Fusobacteriaceae</taxon>
        <taxon>Fusobacterium</taxon>
    </lineage>
</organism>
<dbReference type="Proteomes" id="UP000006454">
    <property type="component" value="Unassembled WGS sequence"/>
</dbReference>
<reference evidence="1 2" key="1">
    <citation type="journal article" date="2003" name="Genome Res.">
        <title>Genome analysis of F. nucleatum sub spp vincentii and its comparison with the genome of F. nucleatum ATCC 25586.</title>
        <authorList>
            <person name="Kapatral V."/>
            <person name="Ivanova N."/>
            <person name="Anderson I."/>
            <person name="Reznik G."/>
            <person name="Bhattacharyya A."/>
            <person name="Gardner W.L."/>
            <person name="Mikhailova N."/>
            <person name="Lapidus A."/>
            <person name="Larsen N."/>
            <person name="D'Souza M."/>
            <person name="Walunas T."/>
            <person name="Haselkorn R."/>
            <person name="Overbeek R."/>
            <person name="Kyrpides N."/>
        </authorList>
    </citation>
    <scope>NUCLEOTIDE SEQUENCE [LARGE SCALE GENOMIC DNA]</scope>
    <source>
        <strain evidence="1 2">ATCC 49256</strain>
    </source>
</reference>
<sequence length="102" mass="11255">MEKQELALINFLWRRFKSSISAGAYGILGITGYTNGHMEAQLDGSSSSFGIKGDRVKRDAIQIHLDYHVPTDAGYTYGLEGTYITNSKENNVKIGIKGGYTF</sequence>
<proteinExistence type="predicted"/>
<protein>
    <submittedName>
        <fullName evidence="1">Uncharacterized protein</fullName>
    </submittedName>
</protein>
<dbReference type="EMBL" id="AABF01000024">
    <property type="protein sequence ID" value="EAA24574.1"/>
    <property type="molecule type" value="Genomic_DNA"/>
</dbReference>
<evidence type="ECO:0000313" key="2">
    <source>
        <dbReference type="Proteomes" id="UP000006454"/>
    </source>
</evidence>
<comment type="caution">
    <text evidence="1">The sequence shown here is derived from an EMBL/GenBank/DDBJ whole genome shotgun (WGS) entry which is preliminary data.</text>
</comment>
<gene>
    <name evidence="1" type="ORF">FNV1735</name>
</gene>
<dbReference type="AlphaFoldDB" id="Q7P701"/>
<name>Q7P701_FUSVC</name>
<accession>Q7P701</accession>